<feature type="transmembrane region" description="Helical" evidence="1">
    <location>
        <begin position="121"/>
        <end position="140"/>
    </location>
</feature>
<protein>
    <recommendedName>
        <fullName evidence="4">Glycosyltransferase RgtA/B/C/D-like domain-containing protein</fullName>
    </recommendedName>
</protein>
<sequence length="416" mass="45750">MTSEQTELISRTRGTALTQRLCVYGTLAMVTLLNVISHANLQPNAHEKAWGDAINYFRMSEQTGAAVDNPFALRMLSPWLVHRANLLTGISLDRLWLALTVVAVLAAAIVFFEFLRSHLKLQLFTSALTAVALACTFWYAPYAFTNPYLVDPLNNLLYVVALWLAFERKLIAFTAVIVVGAINKETTLLLAPLYPLLAWTRGRKLRDRDVLGGVLAVVVAAGLYIAFRLWAQNLIGGEYGFGAGQGNKSLFDNIAFALSANKGSDQLVLFTTFHFLWLVFAFGLYRQYRRYGLGSDLLVASIWLFGCCVAGRLVATDTGRVFVMMAPLVLGVVAVVLDGQRGERRRLWVGLLLFLYIALSLGWVSAPTSFLVDAAAALIFVLLMYYPVSSGRTFRGVPGVRVSATAEKPSGPVSHR</sequence>
<keyword evidence="1" id="KW-1133">Transmembrane helix</keyword>
<keyword evidence="1" id="KW-0812">Transmembrane</keyword>
<feature type="transmembrane region" description="Helical" evidence="1">
    <location>
        <begin position="95"/>
        <end position="114"/>
    </location>
</feature>
<evidence type="ECO:0008006" key="4">
    <source>
        <dbReference type="Google" id="ProtNLM"/>
    </source>
</evidence>
<feature type="transmembrane region" description="Helical" evidence="1">
    <location>
        <begin position="297"/>
        <end position="315"/>
    </location>
</feature>
<gene>
    <name evidence="2" type="ORF">H4W30_008168</name>
</gene>
<organism evidence="2 3">
    <name type="scientific">Amycolatopsis roodepoortensis</name>
    <dbReference type="NCBI Taxonomy" id="700274"/>
    <lineage>
        <taxon>Bacteria</taxon>
        <taxon>Bacillati</taxon>
        <taxon>Actinomycetota</taxon>
        <taxon>Actinomycetes</taxon>
        <taxon>Pseudonocardiales</taxon>
        <taxon>Pseudonocardiaceae</taxon>
        <taxon>Amycolatopsis</taxon>
    </lineage>
</organism>
<name>A0ABR9LKI7_9PSEU</name>
<feature type="transmembrane region" description="Helical" evidence="1">
    <location>
        <begin position="210"/>
        <end position="231"/>
    </location>
</feature>
<reference evidence="2 3" key="1">
    <citation type="submission" date="2020-10" db="EMBL/GenBank/DDBJ databases">
        <title>Sequencing the genomes of 1000 actinobacteria strains.</title>
        <authorList>
            <person name="Klenk H.-P."/>
        </authorList>
    </citation>
    <scope>NUCLEOTIDE SEQUENCE [LARGE SCALE GENOMIC DNA]</scope>
    <source>
        <strain evidence="2 3">DSM 46661</strain>
    </source>
</reference>
<evidence type="ECO:0000256" key="1">
    <source>
        <dbReference type="SAM" id="Phobius"/>
    </source>
</evidence>
<feature type="transmembrane region" description="Helical" evidence="1">
    <location>
        <begin position="346"/>
        <end position="364"/>
    </location>
</feature>
<evidence type="ECO:0000313" key="2">
    <source>
        <dbReference type="EMBL" id="MBE1581087.1"/>
    </source>
</evidence>
<dbReference type="Proteomes" id="UP000656548">
    <property type="component" value="Unassembled WGS sequence"/>
</dbReference>
<feature type="transmembrane region" description="Helical" evidence="1">
    <location>
        <begin position="21"/>
        <end position="41"/>
    </location>
</feature>
<evidence type="ECO:0000313" key="3">
    <source>
        <dbReference type="Proteomes" id="UP000656548"/>
    </source>
</evidence>
<feature type="transmembrane region" description="Helical" evidence="1">
    <location>
        <begin position="267"/>
        <end position="285"/>
    </location>
</feature>
<comment type="caution">
    <text evidence="2">The sequence shown here is derived from an EMBL/GenBank/DDBJ whole genome shotgun (WGS) entry which is preliminary data.</text>
</comment>
<accession>A0ABR9LKI7</accession>
<keyword evidence="3" id="KW-1185">Reference proteome</keyword>
<feature type="transmembrane region" description="Helical" evidence="1">
    <location>
        <begin position="160"/>
        <end position="182"/>
    </location>
</feature>
<proteinExistence type="predicted"/>
<feature type="transmembrane region" description="Helical" evidence="1">
    <location>
        <begin position="321"/>
        <end position="339"/>
    </location>
</feature>
<feature type="transmembrane region" description="Helical" evidence="1">
    <location>
        <begin position="370"/>
        <end position="388"/>
    </location>
</feature>
<dbReference type="EMBL" id="JADBEJ010000008">
    <property type="protein sequence ID" value="MBE1581087.1"/>
    <property type="molecule type" value="Genomic_DNA"/>
</dbReference>
<keyword evidence="1" id="KW-0472">Membrane</keyword>